<comment type="caution">
    <text evidence="1">The sequence shown here is derived from an EMBL/GenBank/DDBJ whole genome shotgun (WGS) entry which is preliminary data.</text>
</comment>
<evidence type="ECO:0000313" key="2">
    <source>
        <dbReference type="Proteomes" id="UP001064048"/>
    </source>
</evidence>
<proteinExistence type="predicted"/>
<gene>
    <name evidence="1" type="ORF">MSG28_008218</name>
</gene>
<name>A0ACC0JAT6_CHOFU</name>
<sequence length="850" mass="98331">MGGETRGMNYDVIPTGKSQLILYQGYTYSHKGPKTGRNYYCSKMTCGRCPARLMLDKLGNIVKAITLHNHDKPVYRMFEDAESSVDDEISDEESEDVSDIEYGGPEFGFNEDSYEEASDEDWSEEHKITHVLPFSANTGPQILGLQKPIEYFDCMVSQQFLELLLKNMNNQALQLYSNFFNVDPTENTPMIFDVIKNKSTSSSSVSSSEDEVIAIPKRLKFATNPYQEINNRKKEKELRHQVIQQRHQVKPGCQAYKKKKPELLTLNSGRKVIMYKGYTFCYHQRGTNRLQCSRRISTKCEARLKLDNNGIITFADTCHNHPPPIYMKTPNGTHVEDDGRGLKDSLVCDEMSDATFSRLSRLAKRLSAPAANSSMRRKRLSLQPFDIYSKTGKSSSKHLPETSKGGKRRRRIFVTYTQEDVELAIQEVLNGSSVLTAAKKYGIPRVTLSNKVTGKTPRVCRMGPKTYLPEEIERCLVEWIKDVDRAGLPVKRGQILDKVKKIVEEKNIKTPFKNNRPDLTYKFIEVTNSKKPFLTLQGYTFRQTNQDDRLSYKYVVFANRKRPALLLQEHIFVQTTSDNRYWHCHTKNTTACPARVRFNVAGYMVEDEKKRVCMSTFVNTLDFKNFSHNYIAPMKNEFNTKLNKIMARKKSNSVYLMTQERYQDFIKEIKFIKERPYKNYEDYKMLANYDVLEINGRERLVQPKDDTNCTIKFYIPTNELFGVLHTMHLLFSHADKDVMDAEIKTKYCNVSKEVIKIYLTCCKVCNKEIKFMTSRDGEMLLKLGDFTFAGKKEKGFKNSWSCYTHGTGCPARVHTELNIVVYAENSHNHPPTEFFILIHQVLQRKRNEKK</sequence>
<keyword evidence="2" id="KW-1185">Reference proteome</keyword>
<organism evidence="1 2">
    <name type="scientific">Choristoneura fumiferana</name>
    <name type="common">Spruce budworm moth</name>
    <name type="synonym">Archips fumiferana</name>
    <dbReference type="NCBI Taxonomy" id="7141"/>
    <lineage>
        <taxon>Eukaryota</taxon>
        <taxon>Metazoa</taxon>
        <taxon>Ecdysozoa</taxon>
        <taxon>Arthropoda</taxon>
        <taxon>Hexapoda</taxon>
        <taxon>Insecta</taxon>
        <taxon>Pterygota</taxon>
        <taxon>Neoptera</taxon>
        <taxon>Endopterygota</taxon>
        <taxon>Lepidoptera</taxon>
        <taxon>Glossata</taxon>
        <taxon>Ditrysia</taxon>
        <taxon>Tortricoidea</taxon>
        <taxon>Tortricidae</taxon>
        <taxon>Tortricinae</taxon>
        <taxon>Choristoneura</taxon>
    </lineage>
</organism>
<dbReference type="EMBL" id="CM046113">
    <property type="protein sequence ID" value="KAI8421125.1"/>
    <property type="molecule type" value="Genomic_DNA"/>
</dbReference>
<protein>
    <submittedName>
        <fullName evidence="1">Uncharacterized protein</fullName>
    </submittedName>
</protein>
<accession>A0ACC0JAT6</accession>
<dbReference type="Proteomes" id="UP001064048">
    <property type="component" value="Chromosome 13"/>
</dbReference>
<reference evidence="1 2" key="1">
    <citation type="journal article" date="2022" name="Genome Biol. Evol.">
        <title>The Spruce Budworm Genome: Reconstructing the Evolutionary History of Antifreeze Proteins.</title>
        <authorList>
            <person name="Beliveau C."/>
            <person name="Gagne P."/>
            <person name="Picq S."/>
            <person name="Vernygora O."/>
            <person name="Keeling C.I."/>
            <person name="Pinkney K."/>
            <person name="Doucet D."/>
            <person name="Wen F."/>
            <person name="Johnston J.S."/>
            <person name="Maaroufi H."/>
            <person name="Boyle B."/>
            <person name="Laroche J."/>
            <person name="Dewar K."/>
            <person name="Juretic N."/>
            <person name="Blackburn G."/>
            <person name="Nisole A."/>
            <person name="Brunet B."/>
            <person name="Brandao M."/>
            <person name="Lumley L."/>
            <person name="Duan J."/>
            <person name="Quan G."/>
            <person name="Lucarotti C.J."/>
            <person name="Roe A.D."/>
            <person name="Sperling F.A.H."/>
            <person name="Levesque R.C."/>
            <person name="Cusson M."/>
        </authorList>
    </citation>
    <scope>NUCLEOTIDE SEQUENCE [LARGE SCALE GENOMIC DNA]</scope>
    <source>
        <strain evidence="1">Glfc:IPQL:Cfum</strain>
    </source>
</reference>
<evidence type="ECO:0000313" key="1">
    <source>
        <dbReference type="EMBL" id="KAI8421125.1"/>
    </source>
</evidence>